<evidence type="ECO:0000256" key="4">
    <source>
        <dbReference type="ARBA" id="ARBA00023008"/>
    </source>
</evidence>
<feature type="signal peptide" evidence="5">
    <location>
        <begin position="1"/>
        <end position="20"/>
    </location>
</feature>
<dbReference type="AlphaFoldDB" id="A0A845HE06"/>
<evidence type="ECO:0000256" key="5">
    <source>
        <dbReference type="SAM" id="SignalP"/>
    </source>
</evidence>
<proteinExistence type="predicted"/>
<dbReference type="InterPro" id="IPR000923">
    <property type="entry name" value="BlueCu_1"/>
</dbReference>
<comment type="subcellular location">
    <subcellularLocation>
        <location evidence="1">Periplasm</location>
    </subcellularLocation>
</comment>
<dbReference type="InterPro" id="IPR050845">
    <property type="entry name" value="Cu-binding_ET"/>
</dbReference>
<keyword evidence="3" id="KW-0574">Periplasm</keyword>
<feature type="chain" id="PRO_5032662966" description="Blue (type 1) copper domain-containing protein" evidence="5">
    <location>
        <begin position="21"/>
        <end position="169"/>
    </location>
</feature>
<evidence type="ECO:0000256" key="1">
    <source>
        <dbReference type="ARBA" id="ARBA00004418"/>
    </source>
</evidence>
<name>A0A845HE06_9BURK</name>
<evidence type="ECO:0000313" key="8">
    <source>
        <dbReference type="Proteomes" id="UP000484875"/>
    </source>
</evidence>
<protein>
    <recommendedName>
        <fullName evidence="6">Blue (type 1) copper domain-containing protein</fullName>
    </recommendedName>
</protein>
<dbReference type="GO" id="GO:0009055">
    <property type="term" value="F:electron transfer activity"/>
    <property type="evidence" value="ECO:0007669"/>
    <property type="project" value="InterPro"/>
</dbReference>
<reference evidence="7 8" key="1">
    <citation type="submission" date="2019-12" db="EMBL/GenBank/DDBJ databases">
        <title>Novel species isolated from a subtropical stream in China.</title>
        <authorList>
            <person name="Lu H."/>
        </authorList>
    </citation>
    <scope>NUCLEOTIDE SEQUENCE [LARGE SCALE GENOMIC DNA]</scope>
    <source>
        <strain evidence="7 8">FT107W</strain>
    </source>
</reference>
<gene>
    <name evidence="7" type="ORF">GTP81_11825</name>
</gene>
<dbReference type="CDD" id="cd04211">
    <property type="entry name" value="Cupredoxin_like_2"/>
    <property type="match status" value="1"/>
</dbReference>
<dbReference type="Pfam" id="PF00127">
    <property type="entry name" value="Copper-bind"/>
    <property type="match status" value="1"/>
</dbReference>
<keyword evidence="5" id="KW-0732">Signal</keyword>
<evidence type="ECO:0000313" key="7">
    <source>
        <dbReference type="EMBL" id="MYN17442.1"/>
    </source>
</evidence>
<comment type="caution">
    <text evidence="7">The sequence shown here is derived from an EMBL/GenBank/DDBJ whole genome shotgun (WGS) entry which is preliminary data.</text>
</comment>
<dbReference type="Gene3D" id="2.60.40.420">
    <property type="entry name" value="Cupredoxins - blue copper proteins"/>
    <property type="match status" value="1"/>
</dbReference>
<dbReference type="SUPFAM" id="SSF49503">
    <property type="entry name" value="Cupredoxins"/>
    <property type="match status" value="1"/>
</dbReference>
<dbReference type="PANTHER" id="PTHR38439">
    <property type="entry name" value="AURACYANIN-B"/>
    <property type="match status" value="1"/>
</dbReference>
<keyword evidence="4" id="KW-0186">Copper</keyword>
<feature type="domain" description="Blue (type 1) copper" evidence="6">
    <location>
        <begin position="59"/>
        <end position="166"/>
    </location>
</feature>
<dbReference type="PANTHER" id="PTHR38439:SF3">
    <property type="entry name" value="COPPER-RESISTANT CUPROPROTEIN COPI"/>
    <property type="match status" value="1"/>
</dbReference>
<keyword evidence="8" id="KW-1185">Reference proteome</keyword>
<evidence type="ECO:0000256" key="3">
    <source>
        <dbReference type="ARBA" id="ARBA00022764"/>
    </source>
</evidence>
<dbReference type="Proteomes" id="UP000484875">
    <property type="component" value="Unassembled WGS sequence"/>
</dbReference>
<dbReference type="GO" id="GO:0005507">
    <property type="term" value="F:copper ion binding"/>
    <property type="evidence" value="ECO:0007669"/>
    <property type="project" value="InterPro"/>
</dbReference>
<accession>A0A845HE06</accession>
<keyword evidence="2" id="KW-0479">Metal-binding</keyword>
<dbReference type="EMBL" id="WWCV01000017">
    <property type="protein sequence ID" value="MYN17442.1"/>
    <property type="molecule type" value="Genomic_DNA"/>
</dbReference>
<dbReference type="GO" id="GO:0042597">
    <property type="term" value="C:periplasmic space"/>
    <property type="evidence" value="ECO:0007669"/>
    <property type="project" value="UniProtKB-SubCell"/>
</dbReference>
<evidence type="ECO:0000259" key="6">
    <source>
        <dbReference type="Pfam" id="PF00127"/>
    </source>
</evidence>
<evidence type="ECO:0000256" key="2">
    <source>
        <dbReference type="ARBA" id="ARBA00022723"/>
    </source>
</evidence>
<dbReference type="InterPro" id="IPR008972">
    <property type="entry name" value="Cupredoxin"/>
</dbReference>
<organism evidence="7 8">
    <name type="scientific">Duganella vulcania</name>
    <dbReference type="NCBI Taxonomy" id="2692166"/>
    <lineage>
        <taxon>Bacteria</taxon>
        <taxon>Pseudomonadati</taxon>
        <taxon>Pseudomonadota</taxon>
        <taxon>Betaproteobacteria</taxon>
        <taxon>Burkholderiales</taxon>
        <taxon>Oxalobacteraceae</taxon>
        <taxon>Telluria group</taxon>
        <taxon>Duganella</taxon>
    </lineage>
</organism>
<sequence>MKSIGAAISLALCTSMLSLAAAAASDDQMQGAAHRHGAHDHGASLVGKSGDPAKVTRTVVVDMNDTMRFSPSTITVKQGEVVRFVVNNSGKLKHEMVIGSASELKEHAQMMMKFPEMEHAEANQVTLAPGMSGNLVWQFDSAGKVEFACLQPGHFEAGMKGIVAVEGKM</sequence>
<dbReference type="RefSeq" id="WP_161090061.1">
    <property type="nucleotide sequence ID" value="NZ_WWCV01000017.1"/>
</dbReference>